<evidence type="ECO:0000259" key="9">
    <source>
        <dbReference type="Pfam" id="PF02224"/>
    </source>
</evidence>
<accession>A0A220VDZ0</accession>
<protein>
    <recommendedName>
        <fullName evidence="8">Cytidylate kinase</fullName>
        <shortName evidence="8">CK</shortName>
        <ecNumber evidence="8">2.7.4.25</ecNumber>
    </recommendedName>
    <alternativeName>
        <fullName evidence="8">Cytidine monophosphate kinase</fullName>
        <shortName evidence="8">CMP kinase</shortName>
    </alternativeName>
</protein>
<dbReference type="RefSeq" id="WP_089073522.1">
    <property type="nucleotide sequence ID" value="NZ_CBCSAM010000001.1"/>
</dbReference>
<evidence type="ECO:0000256" key="6">
    <source>
        <dbReference type="ARBA" id="ARBA00047615"/>
    </source>
</evidence>
<dbReference type="GO" id="GO:0005737">
    <property type="term" value="C:cytoplasm"/>
    <property type="evidence" value="ECO:0007669"/>
    <property type="project" value="UniProtKB-SubCell"/>
</dbReference>
<evidence type="ECO:0000256" key="3">
    <source>
        <dbReference type="ARBA" id="ARBA00022741"/>
    </source>
</evidence>
<dbReference type="OrthoDB" id="9807434at2"/>
<dbReference type="InterPro" id="IPR027417">
    <property type="entry name" value="P-loop_NTPase"/>
</dbReference>
<keyword evidence="2 8" id="KW-0808">Transferase</keyword>
<dbReference type="InterPro" id="IPR003136">
    <property type="entry name" value="Cytidylate_kin"/>
</dbReference>
<evidence type="ECO:0000256" key="5">
    <source>
        <dbReference type="ARBA" id="ARBA00022840"/>
    </source>
</evidence>
<dbReference type="GO" id="GO:0006220">
    <property type="term" value="P:pyrimidine nucleotide metabolic process"/>
    <property type="evidence" value="ECO:0007669"/>
    <property type="project" value="UniProtKB-UniRule"/>
</dbReference>
<reference evidence="10 11" key="1">
    <citation type="journal article" date="2016" name="Int. J. Syst. Evol. Microbiol.">
        <title>Paraphotobacterium marinum gen. nov., sp. nov., a member of the family Vibrionaceae, isolated from surface seawater.</title>
        <authorList>
            <person name="Huang Z."/>
            <person name="Dong C."/>
            <person name="Shao Z."/>
        </authorList>
    </citation>
    <scope>NUCLEOTIDE SEQUENCE [LARGE SCALE GENOMIC DNA]</scope>
    <source>
        <strain evidence="10 11">NSCS20N07D</strain>
    </source>
</reference>
<organism evidence="10 11">
    <name type="scientific">Paraphotobacterium marinum</name>
    <dbReference type="NCBI Taxonomy" id="1755811"/>
    <lineage>
        <taxon>Bacteria</taxon>
        <taxon>Pseudomonadati</taxon>
        <taxon>Pseudomonadota</taxon>
        <taxon>Gammaproteobacteria</taxon>
        <taxon>Vibrionales</taxon>
        <taxon>Vibrionaceae</taxon>
        <taxon>Paraphotobacterium</taxon>
    </lineage>
</organism>
<keyword evidence="8" id="KW-0963">Cytoplasm</keyword>
<dbReference type="KEGG" id="pmai:CF386_06150"/>
<dbReference type="Proteomes" id="UP000242175">
    <property type="component" value="Chromosome large"/>
</dbReference>
<feature type="binding site" evidence="8">
    <location>
        <begin position="13"/>
        <end position="21"/>
    </location>
    <ligand>
        <name>ATP</name>
        <dbReference type="ChEBI" id="CHEBI:30616"/>
    </ligand>
</feature>
<evidence type="ECO:0000313" key="11">
    <source>
        <dbReference type="Proteomes" id="UP000242175"/>
    </source>
</evidence>
<dbReference type="SUPFAM" id="SSF52540">
    <property type="entry name" value="P-loop containing nucleoside triphosphate hydrolases"/>
    <property type="match status" value="1"/>
</dbReference>
<feature type="domain" description="Cytidylate kinase" evidence="9">
    <location>
        <begin position="9"/>
        <end position="221"/>
    </location>
</feature>
<dbReference type="NCBIfam" id="TIGR00017">
    <property type="entry name" value="cmk"/>
    <property type="match status" value="1"/>
</dbReference>
<evidence type="ECO:0000256" key="7">
    <source>
        <dbReference type="ARBA" id="ARBA00048478"/>
    </source>
</evidence>
<dbReference type="GO" id="GO:0036431">
    <property type="term" value="F:dCMP kinase activity"/>
    <property type="evidence" value="ECO:0007669"/>
    <property type="project" value="InterPro"/>
</dbReference>
<evidence type="ECO:0000313" key="10">
    <source>
        <dbReference type="EMBL" id="ASK78614.1"/>
    </source>
</evidence>
<comment type="similarity">
    <text evidence="1 8">Belongs to the cytidylate kinase family. Type 1 subfamily.</text>
</comment>
<comment type="catalytic activity">
    <reaction evidence="7 8">
        <text>CMP + ATP = CDP + ADP</text>
        <dbReference type="Rhea" id="RHEA:11600"/>
        <dbReference type="ChEBI" id="CHEBI:30616"/>
        <dbReference type="ChEBI" id="CHEBI:58069"/>
        <dbReference type="ChEBI" id="CHEBI:60377"/>
        <dbReference type="ChEBI" id="CHEBI:456216"/>
        <dbReference type="EC" id="2.7.4.25"/>
    </reaction>
</comment>
<dbReference type="EC" id="2.7.4.25" evidence="8"/>
<keyword evidence="11" id="KW-1185">Reference proteome</keyword>
<proteinExistence type="inferred from homology"/>
<dbReference type="GO" id="GO:0036430">
    <property type="term" value="F:CMP kinase activity"/>
    <property type="evidence" value="ECO:0007669"/>
    <property type="project" value="RHEA"/>
</dbReference>
<evidence type="ECO:0000256" key="1">
    <source>
        <dbReference type="ARBA" id="ARBA00009427"/>
    </source>
</evidence>
<evidence type="ECO:0000256" key="4">
    <source>
        <dbReference type="ARBA" id="ARBA00022777"/>
    </source>
</evidence>
<comment type="catalytic activity">
    <reaction evidence="6 8">
        <text>dCMP + ATP = dCDP + ADP</text>
        <dbReference type="Rhea" id="RHEA:25094"/>
        <dbReference type="ChEBI" id="CHEBI:30616"/>
        <dbReference type="ChEBI" id="CHEBI:57566"/>
        <dbReference type="ChEBI" id="CHEBI:58593"/>
        <dbReference type="ChEBI" id="CHEBI:456216"/>
        <dbReference type="EC" id="2.7.4.25"/>
    </reaction>
</comment>
<comment type="subcellular location">
    <subcellularLocation>
        <location evidence="8">Cytoplasm</location>
    </subcellularLocation>
</comment>
<keyword evidence="4 8" id="KW-0418">Kinase</keyword>
<dbReference type="Gene3D" id="3.40.50.300">
    <property type="entry name" value="P-loop containing nucleotide triphosphate hydrolases"/>
    <property type="match status" value="1"/>
</dbReference>
<dbReference type="InterPro" id="IPR011994">
    <property type="entry name" value="Cytidylate_kinase_dom"/>
</dbReference>
<evidence type="ECO:0000256" key="2">
    <source>
        <dbReference type="ARBA" id="ARBA00022679"/>
    </source>
</evidence>
<dbReference type="HAMAP" id="MF_00238">
    <property type="entry name" value="Cytidyl_kinase_type1"/>
    <property type="match status" value="1"/>
</dbReference>
<sequence>MNNLIVPVITIDGPSGAGKGTVSQILSEKLGWNLLDSGSLYRIVAYAILKNHINLDDQVCIEQLIKSIDITYNVTESSTEVLLDDKNITNYLRDEKIGETASVIAANEIVRGYLIQKQKDFAKPPGLIADGRDMGTVIFPNALLKIFLDASPEERARRRTKQLQDKGLDVNIDEILANIIDRDQRDRNRSISPLVPADNAIVIDSTNLSINDVVSYILESYALLRK</sequence>
<dbReference type="CDD" id="cd02020">
    <property type="entry name" value="CMPK"/>
    <property type="match status" value="1"/>
</dbReference>
<dbReference type="AlphaFoldDB" id="A0A220VDZ0"/>
<dbReference type="Pfam" id="PF02224">
    <property type="entry name" value="Cytidylate_kin"/>
    <property type="match status" value="1"/>
</dbReference>
<keyword evidence="3 8" id="KW-0547">Nucleotide-binding</keyword>
<dbReference type="GO" id="GO:0005524">
    <property type="term" value="F:ATP binding"/>
    <property type="evidence" value="ECO:0007669"/>
    <property type="project" value="UniProtKB-UniRule"/>
</dbReference>
<name>A0A220VDZ0_9GAMM</name>
<evidence type="ECO:0000256" key="8">
    <source>
        <dbReference type="HAMAP-Rule" id="MF_00238"/>
    </source>
</evidence>
<keyword evidence="5 8" id="KW-0067">ATP-binding</keyword>
<dbReference type="EMBL" id="CP022355">
    <property type="protein sequence ID" value="ASK78614.1"/>
    <property type="molecule type" value="Genomic_DNA"/>
</dbReference>
<gene>
    <name evidence="8" type="primary">cmk</name>
    <name evidence="10" type="ORF">CF386_06150</name>
</gene>